<dbReference type="OrthoDB" id="5644907at2759"/>
<evidence type="ECO:0000313" key="3">
    <source>
        <dbReference type="Proteomes" id="UP000187455"/>
    </source>
</evidence>
<name>A0A1R0H3N4_9FUNG</name>
<keyword evidence="3" id="KW-1185">Reference proteome</keyword>
<evidence type="ECO:0000313" key="2">
    <source>
        <dbReference type="EMBL" id="OLY83792.1"/>
    </source>
</evidence>
<dbReference type="EMBL" id="LSSL01000747">
    <property type="protein sequence ID" value="OLY83792.1"/>
    <property type="molecule type" value="Genomic_DNA"/>
</dbReference>
<feature type="region of interest" description="Disordered" evidence="1">
    <location>
        <begin position="1"/>
        <end position="29"/>
    </location>
</feature>
<reference evidence="2 3" key="1">
    <citation type="journal article" date="2016" name="Mol. Biol. Evol.">
        <title>Genome-Wide Survey of Gut Fungi (Harpellales) Reveals the First Horizontally Transferred Ubiquitin Gene from a Mosquito Host.</title>
        <authorList>
            <person name="Wang Y."/>
            <person name="White M.M."/>
            <person name="Kvist S."/>
            <person name="Moncalvo J.M."/>
        </authorList>
    </citation>
    <scope>NUCLEOTIDE SEQUENCE [LARGE SCALE GENOMIC DNA]</scope>
    <source>
        <strain evidence="2 3">ALG-7-W6</strain>
    </source>
</reference>
<dbReference type="Proteomes" id="UP000187455">
    <property type="component" value="Unassembled WGS sequence"/>
</dbReference>
<protein>
    <submittedName>
        <fullName evidence="2">Uncharacterized protein</fullName>
    </submittedName>
</protein>
<proteinExistence type="predicted"/>
<sequence length="452" mass="51243">MGDTTTRKNDDSSFLPKNEKSLLHSEEDRGDIVQFPKLRTSHTLPSSHNTVMEIGSSQKQSYSLVDVNDQLHLSLSAETIVTGRESSFRPGFRHFSDTSYIPVNKLTTPSRKSFEGACNNRSVLQNMATHPLETGINGNTTSHKKCKSFDHFASRSPPHYPTLSRHPSKSAKNLLVYNSEYSDPSSSLQMETSVETSNSFSDSKVVEPTLELPQSFPQDLATETKELLKSEYPISQKATSTPLVAEKATGEYDSSGLLFELDSIFDTIIKRSRDSISRTFPDFLPSKPSPTFLPTVPQKVLKIREKKLIPDAILKPIERESISLKKDDQKKSVNSFIKSFDFPVMEDLDLSMRKLPEINTDFSVEDKNEDEDKVESNRFSSIKFKFSQPPIPLDLHNSQKPLEYVAQKSPIITMEHKPSFDDEADDKIHLSKIEKRSFLHFFRLQHILSCFK</sequence>
<accession>A0A1R0H3N4</accession>
<dbReference type="AlphaFoldDB" id="A0A1R0H3N4"/>
<evidence type="ECO:0000256" key="1">
    <source>
        <dbReference type="SAM" id="MobiDB-lite"/>
    </source>
</evidence>
<organism evidence="2 3">
    <name type="scientific">Smittium mucronatum</name>
    <dbReference type="NCBI Taxonomy" id="133383"/>
    <lineage>
        <taxon>Eukaryota</taxon>
        <taxon>Fungi</taxon>
        <taxon>Fungi incertae sedis</taxon>
        <taxon>Zoopagomycota</taxon>
        <taxon>Kickxellomycotina</taxon>
        <taxon>Harpellomycetes</taxon>
        <taxon>Harpellales</taxon>
        <taxon>Legeriomycetaceae</taxon>
        <taxon>Smittium</taxon>
    </lineage>
</organism>
<comment type="caution">
    <text evidence="2">The sequence shown here is derived from an EMBL/GenBank/DDBJ whole genome shotgun (WGS) entry which is preliminary data.</text>
</comment>
<gene>
    <name evidence="2" type="ORF">AYI68_g2060</name>
</gene>